<name>A0A918J044_9FLAO</name>
<reference evidence="1" key="1">
    <citation type="journal article" date="2014" name="Int. J. Syst. Evol. Microbiol.">
        <title>Complete genome sequence of Corynebacterium casei LMG S-19264T (=DSM 44701T), isolated from a smear-ripened cheese.</title>
        <authorList>
            <consortium name="US DOE Joint Genome Institute (JGI-PGF)"/>
            <person name="Walter F."/>
            <person name="Albersmeier A."/>
            <person name="Kalinowski J."/>
            <person name="Ruckert C."/>
        </authorList>
    </citation>
    <scope>NUCLEOTIDE SEQUENCE</scope>
    <source>
        <strain evidence="1">KCTC 12113</strain>
    </source>
</reference>
<keyword evidence="2" id="KW-1185">Reference proteome</keyword>
<dbReference type="Proteomes" id="UP000634668">
    <property type="component" value="Unassembled WGS sequence"/>
</dbReference>
<organism evidence="1 2">
    <name type="scientific">Arenibacter certesii</name>
    <dbReference type="NCBI Taxonomy" id="228955"/>
    <lineage>
        <taxon>Bacteria</taxon>
        <taxon>Pseudomonadati</taxon>
        <taxon>Bacteroidota</taxon>
        <taxon>Flavobacteriia</taxon>
        <taxon>Flavobacteriales</taxon>
        <taxon>Flavobacteriaceae</taxon>
        <taxon>Arenibacter</taxon>
    </lineage>
</organism>
<accession>A0A918J044</accession>
<reference evidence="1" key="2">
    <citation type="submission" date="2020-09" db="EMBL/GenBank/DDBJ databases">
        <authorList>
            <person name="Sun Q."/>
            <person name="Kim S."/>
        </authorList>
    </citation>
    <scope>NUCLEOTIDE SEQUENCE</scope>
    <source>
        <strain evidence="1">KCTC 12113</strain>
    </source>
</reference>
<dbReference type="AlphaFoldDB" id="A0A918J044"/>
<proteinExistence type="predicted"/>
<dbReference type="EMBL" id="BMWP01000020">
    <property type="protein sequence ID" value="GGW41122.1"/>
    <property type="molecule type" value="Genomic_DNA"/>
</dbReference>
<evidence type="ECO:0000313" key="1">
    <source>
        <dbReference type="EMBL" id="GGW41122.1"/>
    </source>
</evidence>
<sequence length="99" mass="11378">MDLVLNPQNGDPQDVIQDNKLLEREKHPLKMYIIQLGDAIIEADALALFDPRDTNEKFKKEITSNYKSIATKLKTVIKLDSMTENQVKALVRNYFNEGK</sequence>
<comment type="caution">
    <text evidence="1">The sequence shown here is derived from an EMBL/GenBank/DDBJ whole genome shotgun (WGS) entry which is preliminary data.</text>
</comment>
<gene>
    <name evidence="1" type="ORF">GCM10007383_27340</name>
</gene>
<protein>
    <submittedName>
        <fullName evidence="1">Uncharacterized protein</fullName>
    </submittedName>
</protein>
<evidence type="ECO:0000313" key="2">
    <source>
        <dbReference type="Proteomes" id="UP000634668"/>
    </source>
</evidence>